<dbReference type="InterPro" id="IPR018299">
    <property type="entry name" value="Alkaline_phosphatase_AS"/>
</dbReference>
<dbReference type="SUPFAM" id="SSF53649">
    <property type="entry name" value="Alkaline phosphatase-like"/>
    <property type="match status" value="1"/>
</dbReference>
<feature type="binding site" evidence="8">
    <location>
        <position position="347"/>
    </location>
    <ligand>
        <name>Zn(2+)</name>
        <dbReference type="ChEBI" id="CHEBI:29105"/>
        <label>2</label>
    </ligand>
</feature>
<keyword evidence="3 8" id="KW-0479">Metal-binding</keyword>
<dbReference type="PRINTS" id="PR00113">
    <property type="entry name" value="ALKPHPHTASE"/>
</dbReference>
<keyword evidence="12" id="KW-0732">Signal</keyword>
<feature type="chain" id="PRO_5015097303" evidence="12">
    <location>
        <begin position="34"/>
        <end position="466"/>
    </location>
</feature>
<dbReference type="InterPro" id="IPR017850">
    <property type="entry name" value="Alkaline_phosphatase_core_sf"/>
</dbReference>
<feature type="binding site" evidence="8">
    <location>
        <position position="338"/>
    </location>
    <ligand>
        <name>Mg(2+)</name>
        <dbReference type="ChEBI" id="CHEBI:18420"/>
    </ligand>
</feature>
<evidence type="ECO:0000256" key="11">
    <source>
        <dbReference type="SAM" id="MobiDB-lite"/>
    </source>
</evidence>
<comment type="cofactor">
    <cofactor evidence="8">
        <name>Mg(2+)</name>
        <dbReference type="ChEBI" id="CHEBI:18420"/>
    </cofactor>
    <text evidence="8">Binds 1 Mg(2+) ion.</text>
</comment>
<feature type="binding site" evidence="8">
    <location>
        <position position="70"/>
    </location>
    <ligand>
        <name>Mg(2+)</name>
        <dbReference type="ChEBI" id="CHEBI:18420"/>
    </ligand>
</feature>
<sequence>MSPHPQKRRSRTSALLAVAALAAALSPTIPAVADDTAEGFALAPNADRTHHVRSAVRGGKARNVLLFVGDGMGDSEITLARNYELGAAGRLNLDRLPLTGAYTTYSVAKGDPGRVEYVTDSAAAATGYAIGAKTYNGAVGVDAHGRERPTILELAKRRGYRTGNVTTAELQDATPAALSAHVLDRTCRGPQDMKECAPNDKRNGGAGSIAEQQVALRADVLMGGGGKYFDQQVAAGQFAGRTVRQQAVDSGFQVITSADQMRALDRERPVLGVFAAEGLDSTWTGPPAKAGGTPPSRCAENPARRKDQPTLADMTRASIDLLERRSRGHDRGFFLQVEGAQIDWGAHDGLPCEQIGETVQFDRAVAVGMEFARRRPDTLVIVTADHAQTTQIIPNGQKSPGMTATLITNEGGHMTVNYATGLPGELQEHTGTQVRIAGYGPQAANVVGVTDQTDLFRTLSRAMGVR</sequence>
<evidence type="ECO:0000256" key="8">
    <source>
        <dbReference type="PIRSR" id="PIRSR601952-2"/>
    </source>
</evidence>
<evidence type="ECO:0000313" key="14">
    <source>
        <dbReference type="EMBL" id="SHG38790.1"/>
    </source>
</evidence>
<feature type="active site" description="Phosphoserine intermediate" evidence="7">
    <location>
        <position position="121"/>
    </location>
</feature>
<dbReference type="GO" id="GO:0004035">
    <property type="term" value="F:alkaline phosphatase activity"/>
    <property type="evidence" value="ECO:0007669"/>
    <property type="project" value="TreeGrafter"/>
</dbReference>
<dbReference type="PANTHER" id="PTHR11596:SF5">
    <property type="entry name" value="ALKALINE PHOSPHATASE"/>
    <property type="match status" value="1"/>
</dbReference>
<reference evidence="13" key="1">
    <citation type="submission" date="2005-01" db="EMBL/GenBank/DDBJ databases">
        <title>Comparison of the "mixed" gene clusters for the biosynthesis of the aminoglycoside antibiotics apramycin (Streptoalloteichus hindustanus DSM 44523 and Streptomyces tenebrarius DSM 40477)and hygromycin B (Streptomyces hygroscopicus subsp. hygroscopicus DSM 40578), which contain genes related to both the biosynthesis of other aminoglycosides and cell-wall sugars.</title>
        <authorList>
            <person name="Aboshanab K.M."/>
            <person name="Schmidt-Beissner H."/>
            <person name="Wehmeier U.F."/>
            <person name="Welzel K."/>
            <person name="Vente A."/>
            <person name="Piepersberg W."/>
        </authorList>
    </citation>
    <scope>NUCLEOTIDE SEQUENCE</scope>
    <source>
        <strain evidence="13">Type strain:DSM 44523</strain>
    </source>
</reference>
<evidence type="ECO:0000256" key="1">
    <source>
        <dbReference type="ARBA" id="ARBA00005984"/>
    </source>
</evidence>
<feature type="region of interest" description="Disordered" evidence="11">
    <location>
        <begin position="282"/>
        <end position="308"/>
    </location>
</feature>
<keyword evidence="2" id="KW-0597">Phosphoprotein</keyword>
<feature type="binding site" evidence="8">
    <location>
        <position position="386"/>
    </location>
    <ligand>
        <name>Zn(2+)</name>
        <dbReference type="ChEBI" id="CHEBI:29105"/>
        <label>2</label>
    </ligand>
</feature>
<evidence type="ECO:0000256" key="9">
    <source>
        <dbReference type="PIRSR" id="PIRSR601952-3"/>
    </source>
</evidence>
<evidence type="ECO:0000313" key="15">
    <source>
        <dbReference type="Proteomes" id="UP000184501"/>
    </source>
</evidence>
<feature type="binding site" evidence="8">
    <location>
        <position position="172"/>
    </location>
    <ligand>
        <name>Mg(2+)</name>
        <dbReference type="ChEBI" id="CHEBI:18420"/>
    </ligand>
</feature>
<keyword evidence="5 8" id="KW-0862">Zinc</keyword>
<evidence type="ECO:0000256" key="2">
    <source>
        <dbReference type="ARBA" id="ARBA00022553"/>
    </source>
</evidence>
<feature type="binding site" evidence="8">
    <location>
        <position position="429"/>
    </location>
    <ligand>
        <name>Zn(2+)</name>
        <dbReference type="ChEBI" id="CHEBI:29105"/>
        <label>2</label>
    </ligand>
</feature>
<dbReference type="STRING" id="2017.SAMN05444320_108245"/>
<dbReference type="CDD" id="cd16012">
    <property type="entry name" value="ALP"/>
    <property type="match status" value="1"/>
</dbReference>
<dbReference type="AlphaFoldDB" id="Q2MEW5"/>
<evidence type="ECO:0000256" key="6">
    <source>
        <dbReference type="ARBA" id="ARBA00022842"/>
    </source>
</evidence>
<name>Q2MEW5_STRHI</name>
<evidence type="ECO:0000256" key="10">
    <source>
        <dbReference type="RuleBase" id="RU003946"/>
    </source>
</evidence>
<dbReference type="Gene3D" id="3.40.720.10">
    <property type="entry name" value="Alkaline Phosphatase, subunit A"/>
    <property type="match status" value="1"/>
</dbReference>
<feature type="binding site" evidence="8">
    <location>
        <position position="343"/>
    </location>
    <ligand>
        <name>Zn(2+)</name>
        <dbReference type="ChEBI" id="CHEBI:29105"/>
        <label>2</label>
    </ligand>
</feature>
<evidence type="ECO:0000256" key="5">
    <source>
        <dbReference type="ARBA" id="ARBA00022833"/>
    </source>
</evidence>
<evidence type="ECO:0000256" key="12">
    <source>
        <dbReference type="SAM" id="SignalP"/>
    </source>
</evidence>
<protein>
    <submittedName>
        <fullName evidence="14">Alkaline phosphatase</fullName>
    </submittedName>
    <submittedName>
        <fullName evidence="13">Putative 6-phosphate phosphatase</fullName>
    </submittedName>
</protein>
<organism evidence="13">
    <name type="scientific">Streptoalloteichus hindustanus</name>
    <dbReference type="NCBI Taxonomy" id="2017"/>
    <lineage>
        <taxon>Bacteria</taxon>
        <taxon>Bacillati</taxon>
        <taxon>Actinomycetota</taxon>
        <taxon>Actinomycetes</taxon>
        <taxon>Pseudonocardiales</taxon>
        <taxon>Pseudonocardiaceae</taxon>
        <taxon>Streptoalloteichus</taxon>
    </lineage>
</organism>
<comment type="cofactor">
    <cofactor evidence="8">
        <name>Zn(2+)</name>
        <dbReference type="ChEBI" id="CHEBI:29105"/>
    </cofactor>
    <text evidence="8">Binds 2 Zn(2+) ions.</text>
</comment>
<keyword evidence="9" id="KW-1015">Disulfide bond</keyword>
<dbReference type="EMBL" id="FQVN01000008">
    <property type="protein sequence ID" value="SHG38790.1"/>
    <property type="molecule type" value="Genomic_DNA"/>
</dbReference>
<feature type="compositionally biased region" description="Low complexity" evidence="11">
    <location>
        <begin position="284"/>
        <end position="295"/>
    </location>
</feature>
<dbReference type="GO" id="GO:0046872">
    <property type="term" value="F:metal ion binding"/>
    <property type="evidence" value="ECO:0007669"/>
    <property type="project" value="UniProtKB-KW"/>
</dbReference>
<accession>Q2MEW5</accession>
<dbReference type="NCBIfam" id="NF007810">
    <property type="entry name" value="PRK10518.1"/>
    <property type="match status" value="1"/>
</dbReference>
<keyword evidence="6 8" id="KW-0460">Magnesium</keyword>
<dbReference type="Pfam" id="PF00245">
    <property type="entry name" value="Alk_phosphatase"/>
    <property type="match status" value="1"/>
</dbReference>
<feature type="binding site" evidence="8">
    <location>
        <position position="174"/>
    </location>
    <ligand>
        <name>Mg(2+)</name>
        <dbReference type="ChEBI" id="CHEBI:18420"/>
    </ligand>
</feature>
<feature type="binding site" evidence="8">
    <location>
        <position position="385"/>
    </location>
    <ligand>
        <name>Zn(2+)</name>
        <dbReference type="ChEBI" id="CHEBI:29105"/>
        <label>2</label>
    </ligand>
</feature>
<dbReference type="Proteomes" id="UP000184501">
    <property type="component" value="Unassembled WGS sequence"/>
</dbReference>
<dbReference type="RefSeq" id="WP_073487300.1">
    <property type="nucleotide sequence ID" value="NZ_FQVN01000008.1"/>
</dbReference>
<dbReference type="InterPro" id="IPR001952">
    <property type="entry name" value="Alkaline_phosphatase"/>
</dbReference>
<evidence type="ECO:0000313" key="13">
    <source>
        <dbReference type="EMBL" id="CAI47659.1"/>
    </source>
</evidence>
<feature type="signal peptide" evidence="12">
    <location>
        <begin position="1"/>
        <end position="33"/>
    </location>
</feature>
<dbReference type="EMBL" id="AJ875019">
    <property type="protein sequence ID" value="CAI47659.1"/>
    <property type="molecule type" value="Genomic_DNA"/>
</dbReference>
<keyword evidence="15" id="KW-1185">Reference proteome</keyword>
<feature type="binding site" evidence="8">
    <location>
        <position position="70"/>
    </location>
    <ligand>
        <name>Zn(2+)</name>
        <dbReference type="ChEBI" id="CHEBI:29105"/>
        <label>2</label>
    </ligand>
</feature>
<comment type="similarity">
    <text evidence="1 10">Belongs to the alkaline phosphatase family.</text>
</comment>
<gene>
    <name evidence="13" type="primary">aprZ</name>
    <name evidence="14" type="ORF">SAMN05444320_108245</name>
    <name evidence="13" type="ORF">ShinN01.24</name>
</gene>
<feature type="disulfide bond" evidence="9">
    <location>
        <begin position="298"/>
        <end position="352"/>
    </location>
</feature>
<dbReference type="OrthoDB" id="9794455at2"/>
<keyword evidence="4" id="KW-0378">Hydrolase</keyword>
<dbReference type="PROSITE" id="PS00123">
    <property type="entry name" value="ALKALINE_PHOSPHATASE"/>
    <property type="match status" value="1"/>
</dbReference>
<evidence type="ECO:0000256" key="3">
    <source>
        <dbReference type="ARBA" id="ARBA00022723"/>
    </source>
</evidence>
<evidence type="ECO:0000256" key="4">
    <source>
        <dbReference type="ARBA" id="ARBA00022801"/>
    </source>
</evidence>
<evidence type="ECO:0000256" key="7">
    <source>
        <dbReference type="PIRSR" id="PIRSR601952-1"/>
    </source>
</evidence>
<reference evidence="14 15" key="2">
    <citation type="submission" date="2016-11" db="EMBL/GenBank/DDBJ databases">
        <authorList>
            <person name="Jaros S."/>
            <person name="Januszkiewicz K."/>
            <person name="Wedrychowicz H."/>
        </authorList>
    </citation>
    <scope>NUCLEOTIDE SEQUENCE [LARGE SCALE GENOMIC DNA]</scope>
    <source>
        <strain evidence="14 15">DSM 44523</strain>
    </source>
</reference>
<dbReference type="PANTHER" id="PTHR11596">
    <property type="entry name" value="ALKALINE PHOSPHATASE"/>
    <property type="match status" value="1"/>
</dbReference>
<proteinExistence type="inferred from homology"/>
<dbReference type="SMART" id="SM00098">
    <property type="entry name" value="alkPPc"/>
    <property type="match status" value="1"/>
</dbReference>